<proteinExistence type="inferred from homology"/>
<dbReference type="PROSITE" id="PS01031">
    <property type="entry name" value="SHSP"/>
    <property type="match status" value="1"/>
</dbReference>
<comment type="caution">
    <text evidence="4">The sequence shown here is derived from an EMBL/GenBank/DDBJ whole genome shotgun (WGS) entry which is preliminary data.</text>
</comment>
<dbReference type="SUPFAM" id="SSF49764">
    <property type="entry name" value="HSP20-like chaperones"/>
    <property type="match status" value="1"/>
</dbReference>
<evidence type="ECO:0000256" key="1">
    <source>
        <dbReference type="PROSITE-ProRule" id="PRU00285"/>
    </source>
</evidence>
<organism evidence="4 5">
    <name type="scientific">Salinactinospora qingdaonensis</name>
    <dbReference type="NCBI Taxonomy" id="702744"/>
    <lineage>
        <taxon>Bacteria</taxon>
        <taxon>Bacillati</taxon>
        <taxon>Actinomycetota</taxon>
        <taxon>Actinomycetes</taxon>
        <taxon>Streptosporangiales</taxon>
        <taxon>Nocardiopsidaceae</taxon>
        <taxon>Salinactinospora</taxon>
    </lineage>
</organism>
<name>A0ABP7FGD7_9ACTN</name>
<evidence type="ECO:0000259" key="3">
    <source>
        <dbReference type="PROSITE" id="PS01031"/>
    </source>
</evidence>
<evidence type="ECO:0000256" key="2">
    <source>
        <dbReference type="RuleBase" id="RU003616"/>
    </source>
</evidence>
<dbReference type="CDD" id="cd06464">
    <property type="entry name" value="ACD_sHsps-like"/>
    <property type="match status" value="1"/>
</dbReference>
<dbReference type="EMBL" id="BAABDD010000006">
    <property type="protein sequence ID" value="GAA3737884.1"/>
    <property type="molecule type" value="Genomic_DNA"/>
</dbReference>
<dbReference type="Gene3D" id="2.60.40.790">
    <property type="match status" value="1"/>
</dbReference>
<accession>A0ABP7FGD7</accession>
<sequence>MLMRTDPFRDFDRLTQRLFNETARPAVMPMDAYRDGDTFVVQFDLPGVQADSIDLEVERNVLTVKAERKNLVEGHEAVVTERTSGTYSRQLFLGETLDADNIDAEYADGVLTLRIPVAEQAKPRKISVGAGEGQSRQINA</sequence>
<dbReference type="InterPro" id="IPR002068">
    <property type="entry name" value="A-crystallin/Hsp20_dom"/>
</dbReference>
<feature type="domain" description="SHSP" evidence="3">
    <location>
        <begin position="21"/>
        <end position="131"/>
    </location>
</feature>
<evidence type="ECO:0000313" key="4">
    <source>
        <dbReference type="EMBL" id="GAA3737884.1"/>
    </source>
</evidence>
<comment type="similarity">
    <text evidence="1 2">Belongs to the small heat shock protein (HSP20) family.</text>
</comment>
<dbReference type="InterPro" id="IPR008978">
    <property type="entry name" value="HSP20-like_chaperone"/>
</dbReference>
<dbReference type="Pfam" id="PF00011">
    <property type="entry name" value="HSP20"/>
    <property type="match status" value="1"/>
</dbReference>
<dbReference type="InterPro" id="IPR031107">
    <property type="entry name" value="Small_HSP"/>
</dbReference>
<dbReference type="PANTHER" id="PTHR11527">
    <property type="entry name" value="HEAT-SHOCK PROTEIN 20 FAMILY MEMBER"/>
    <property type="match status" value="1"/>
</dbReference>
<reference evidence="5" key="1">
    <citation type="journal article" date="2019" name="Int. J. Syst. Evol. Microbiol.">
        <title>The Global Catalogue of Microorganisms (GCM) 10K type strain sequencing project: providing services to taxonomists for standard genome sequencing and annotation.</title>
        <authorList>
            <consortium name="The Broad Institute Genomics Platform"/>
            <consortium name="The Broad Institute Genome Sequencing Center for Infectious Disease"/>
            <person name="Wu L."/>
            <person name="Ma J."/>
        </authorList>
    </citation>
    <scope>NUCLEOTIDE SEQUENCE [LARGE SCALE GENOMIC DNA]</scope>
    <source>
        <strain evidence="5">JCM 17137</strain>
    </source>
</reference>
<dbReference type="Proteomes" id="UP001500908">
    <property type="component" value="Unassembled WGS sequence"/>
</dbReference>
<dbReference type="RefSeq" id="WP_344969323.1">
    <property type="nucleotide sequence ID" value="NZ_BAABDD010000006.1"/>
</dbReference>
<protein>
    <submittedName>
        <fullName evidence="4">Hsp20/alpha crystallin family protein</fullName>
    </submittedName>
</protein>
<evidence type="ECO:0000313" key="5">
    <source>
        <dbReference type="Proteomes" id="UP001500908"/>
    </source>
</evidence>
<gene>
    <name evidence="4" type="ORF">GCM10022402_17260</name>
</gene>
<keyword evidence="5" id="KW-1185">Reference proteome</keyword>